<evidence type="ECO:0000256" key="6">
    <source>
        <dbReference type="ARBA" id="ARBA00093785"/>
    </source>
</evidence>
<gene>
    <name evidence="8" type="ORF">RWD45_10580</name>
</gene>
<keyword evidence="8" id="KW-0966">Cell projection</keyword>
<name>A0ABU5CTZ7_9BACI</name>
<evidence type="ECO:0000256" key="2">
    <source>
        <dbReference type="ARBA" id="ARBA00022490"/>
    </source>
</evidence>
<comment type="function">
    <text evidence="5">May act as an export chaperone for the filament capping protein FliD.</text>
</comment>
<accession>A0ABU5CTZ7</accession>
<comment type="subcellular location">
    <subcellularLocation>
        <location evidence="1">Cytoplasm</location>
        <location evidence="1">Cytosol</location>
    </subcellularLocation>
</comment>
<keyword evidence="3" id="KW-1005">Bacterial flagellum biogenesis</keyword>
<evidence type="ECO:0000256" key="4">
    <source>
        <dbReference type="ARBA" id="ARBA00023186"/>
    </source>
</evidence>
<dbReference type="RefSeq" id="WP_320379612.1">
    <property type="nucleotide sequence ID" value="NZ_JAWDIQ010000001.1"/>
</dbReference>
<dbReference type="Pfam" id="PF05400">
    <property type="entry name" value="FliT"/>
    <property type="match status" value="1"/>
</dbReference>
<keyword evidence="8" id="KW-0969">Cilium</keyword>
<evidence type="ECO:0000256" key="1">
    <source>
        <dbReference type="ARBA" id="ARBA00004514"/>
    </source>
</evidence>
<keyword evidence="4" id="KW-0143">Chaperone</keyword>
<dbReference type="EMBL" id="JAWDIQ010000001">
    <property type="protein sequence ID" value="MDY0408910.1"/>
    <property type="molecule type" value="Genomic_DNA"/>
</dbReference>
<organism evidence="8 9">
    <name type="scientific">Paracerasibacillus soli</name>
    <dbReference type="NCBI Taxonomy" id="480284"/>
    <lineage>
        <taxon>Bacteria</taxon>
        <taxon>Bacillati</taxon>
        <taxon>Bacillota</taxon>
        <taxon>Bacilli</taxon>
        <taxon>Bacillales</taxon>
        <taxon>Bacillaceae</taxon>
        <taxon>Paracerasibacillus</taxon>
    </lineage>
</organism>
<evidence type="ECO:0000256" key="5">
    <source>
        <dbReference type="ARBA" id="ARBA00093765"/>
    </source>
</evidence>
<keyword evidence="2" id="KW-0963">Cytoplasm</keyword>
<dbReference type="Proteomes" id="UP001275315">
    <property type="component" value="Unassembled WGS sequence"/>
</dbReference>
<evidence type="ECO:0000313" key="8">
    <source>
        <dbReference type="EMBL" id="MDY0408910.1"/>
    </source>
</evidence>
<protein>
    <recommendedName>
        <fullName evidence="7">Flagellar protein FliT</fullName>
    </recommendedName>
</protein>
<evidence type="ECO:0000256" key="7">
    <source>
        <dbReference type="ARBA" id="ARBA00093797"/>
    </source>
</evidence>
<comment type="similarity">
    <text evidence="6">Belongs to the bacillales FliT family.</text>
</comment>
<comment type="caution">
    <text evidence="8">The sequence shown here is derived from an EMBL/GenBank/DDBJ whole genome shotgun (WGS) entry which is preliminary data.</text>
</comment>
<dbReference type="InterPro" id="IPR008622">
    <property type="entry name" value="FliT"/>
</dbReference>
<evidence type="ECO:0000313" key="9">
    <source>
        <dbReference type="Proteomes" id="UP001275315"/>
    </source>
</evidence>
<keyword evidence="9" id="KW-1185">Reference proteome</keyword>
<reference evidence="8 9" key="1">
    <citation type="submission" date="2023-10" db="EMBL/GenBank/DDBJ databases">
        <title>Virgibacillus soli CC-YMP-6 genome.</title>
        <authorList>
            <person name="Miliotis G."/>
            <person name="Sengupta P."/>
            <person name="Hameed A."/>
            <person name="Chuvochina M."/>
            <person name="Mcdonagh F."/>
            <person name="Simpson A.C."/>
            <person name="Singh N.K."/>
            <person name="Rekha P.D."/>
            <person name="Raman K."/>
            <person name="Hugenholtz P."/>
            <person name="Venkateswaran K."/>
        </authorList>
    </citation>
    <scope>NUCLEOTIDE SEQUENCE [LARGE SCALE GENOMIC DNA]</scope>
    <source>
        <strain evidence="8 9">CC-YMP-6</strain>
    </source>
</reference>
<sequence length="117" mass="13892">MGDIKKLYDVTLRLKEVVEQSTTSKNRQDHIDEINKLVDERSELIKNITPPYREDETLLGKEIVALNVQIQAQMERLFQDLKLEMKQVKKQKKSNESYINPYKHIQTLDGLYMDRKK</sequence>
<evidence type="ECO:0000256" key="3">
    <source>
        <dbReference type="ARBA" id="ARBA00022795"/>
    </source>
</evidence>
<keyword evidence="8" id="KW-0282">Flagellum</keyword>
<proteinExistence type="inferred from homology"/>